<proteinExistence type="predicted"/>
<organism evidence="2 3">
    <name type="scientific">Hibiscus sabdariffa</name>
    <name type="common">roselle</name>
    <dbReference type="NCBI Taxonomy" id="183260"/>
    <lineage>
        <taxon>Eukaryota</taxon>
        <taxon>Viridiplantae</taxon>
        <taxon>Streptophyta</taxon>
        <taxon>Embryophyta</taxon>
        <taxon>Tracheophyta</taxon>
        <taxon>Spermatophyta</taxon>
        <taxon>Magnoliopsida</taxon>
        <taxon>eudicotyledons</taxon>
        <taxon>Gunneridae</taxon>
        <taxon>Pentapetalae</taxon>
        <taxon>rosids</taxon>
        <taxon>malvids</taxon>
        <taxon>Malvales</taxon>
        <taxon>Malvaceae</taxon>
        <taxon>Malvoideae</taxon>
        <taxon>Hibiscus</taxon>
    </lineage>
</organism>
<evidence type="ECO:0008006" key="4">
    <source>
        <dbReference type="Google" id="ProtNLM"/>
    </source>
</evidence>
<keyword evidence="3" id="KW-1185">Reference proteome</keyword>
<gene>
    <name evidence="2" type="ORF">V6N11_022897</name>
</gene>
<protein>
    <recommendedName>
        <fullName evidence="4">RNase H type-1 domain-containing protein</fullName>
    </recommendedName>
</protein>
<dbReference type="EMBL" id="JBBPBN010000005">
    <property type="protein sequence ID" value="KAK9038004.1"/>
    <property type="molecule type" value="Genomic_DNA"/>
</dbReference>
<accession>A0ABR2TL41</accession>
<evidence type="ECO:0000313" key="3">
    <source>
        <dbReference type="Proteomes" id="UP001396334"/>
    </source>
</evidence>
<feature type="region of interest" description="Disordered" evidence="1">
    <location>
        <begin position="56"/>
        <end position="75"/>
    </location>
</feature>
<evidence type="ECO:0000313" key="2">
    <source>
        <dbReference type="EMBL" id="KAK9038004.1"/>
    </source>
</evidence>
<dbReference type="Proteomes" id="UP001396334">
    <property type="component" value="Unassembled WGS sequence"/>
</dbReference>
<evidence type="ECO:0000256" key="1">
    <source>
        <dbReference type="SAM" id="MobiDB-lite"/>
    </source>
</evidence>
<sequence length="543" mass="58896">MLLGVSCLSRIPPLFHIEVNGEKSFSKVSCSAFEDEHCWIDGWKTNGVQRNYLSDEHDSLGSSRVGKEPVETPETLGRESKLLANFNCCGLRGTTLSRTSSEGSGPRGVGEQLDQDYADDMLGKSTRFDKEQDLGLSNSSDRPSRNQLVEVQVEGGADSYTSSGHIVSIEPVLDPVSGLFSVKPRGVEASEVMPEALMGKAVGGEPSQKGDKITDEAKASLEICENLGLIFNEERKAGVSIADGLLNPSSLRWLKVERIEKAPTQWVLPPAESLKFNVDGAVVSGFGKAGIERPCLAPLSHKPIIEACLQESEGLVWSIKAVPRVANTTADRLAKSGISRDKNFFLASVSSLWNQYWVKVWLSLLVYSGAIQMLGSLMVSEPKRETKGRKKHGNTQLGEQISVDPATTGAESSKSMPKENDIGTESPKGRSSNIMAISNKDTKNEDTKNPSSNSPLEETACQSDSSKKDNILNALVEIEGPIDADEKSTIDSHICDSLKQRSGSCSWSPVLALSSSLPRSWFFLGRFVPRPVLELVCMTVSFI</sequence>
<comment type="caution">
    <text evidence="2">The sequence shown here is derived from an EMBL/GenBank/DDBJ whole genome shotgun (WGS) entry which is preliminary data.</text>
</comment>
<reference evidence="2 3" key="1">
    <citation type="journal article" date="2024" name="G3 (Bethesda)">
        <title>Genome assembly of Hibiscus sabdariffa L. provides insights into metabolisms of medicinal natural products.</title>
        <authorList>
            <person name="Kim T."/>
        </authorList>
    </citation>
    <scope>NUCLEOTIDE SEQUENCE [LARGE SCALE GENOMIC DNA]</scope>
    <source>
        <strain evidence="2">TK-2024</strain>
        <tissue evidence="2">Old leaves</tissue>
    </source>
</reference>
<feature type="region of interest" description="Disordered" evidence="1">
    <location>
        <begin position="127"/>
        <end position="146"/>
    </location>
</feature>
<feature type="compositionally biased region" description="Polar residues" evidence="1">
    <location>
        <begin position="449"/>
        <end position="464"/>
    </location>
</feature>
<name>A0ABR2TL41_9ROSI</name>
<feature type="region of interest" description="Disordered" evidence="1">
    <location>
        <begin position="384"/>
        <end position="465"/>
    </location>
</feature>
<feature type="compositionally biased region" description="Polar residues" evidence="1">
    <location>
        <begin position="135"/>
        <end position="146"/>
    </location>
</feature>